<dbReference type="Proteomes" id="UP001201812">
    <property type="component" value="Unassembled WGS sequence"/>
</dbReference>
<gene>
    <name evidence="1" type="ORF">DdX_11624</name>
</gene>
<organism evidence="1 2">
    <name type="scientific">Ditylenchus destructor</name>
    <dbReference type="NCBI Taxonomy" id="166010"/>
    <lineage>
        <taxon>Eukaryota</taxon>
        <taxon>Metazoa</taxon>
        <taxon>Ecdysozoa</taxon>
        <taxon>Nematoda</taxon>
        <taxon>Chromadorea</taxon>
        <taxon>Rhabditida</taxon>
        <taxon>Tylenchina</taxon>
        <taxon>Tylenchomorpha</taxon>
        <taxon>Sphaerularioidea</taxon>
        <taxon>Anguinidae</taxon>
        <taxon>Anguininae</taxon>
        <taxon>Ditylenchus</taxon>
    </lineage>
</organism>
<dbReference type="AlphaFoldDB" id="A0AAD4MXU7"/>
<keyword evidence="2" id="KW-1185">Reference proteome</keyword>
<name>A0AAD4MXU7_9BILA</name>
<proteinExistence type="predicted"/>
<accession>A0AAD4MXU7</accession>
<evidence type="ECO:0000313" key="1">
    <source>
        <dbReference type="EMBL" id="KAI1708867.1"/>
    </source>
</evidence>
<dbReference type="EMBL" id="JAKKPZ010000033">
    <property type="protein sequence ID" value="KAI1708867.1"/>
    <property type="molecule type" value="Genomic_DNA"/>
</dbReference>
<sequence>MALFITSSYHQEVYKRLAMKSNDDESNIGLVTRVTTRSIYVWGPTHSLREISVPKNTNPDITWGDVVKYTITAPMGEEQTDTLLEKITGHCFTILYPAGNESQFKVLTNLVFPPKDSDCYAMQKKVTGVKFVAFSKEFGQVVSFNDLAHEPGKVYKGYIARLPAKFDYLIQQIGTMFLVMKNELKEITNKAEVDYIKSWAPWNRETATDTMEKSSFQPNHHEVNTETTENISYQPWNRETDAETMEKQPCHGISRESIFEDNQKETFFSCAGSPEIDSVFPAHKHQQIPVCDQSNQNIPQDLIDVENILLENPIQQNLASSYDFKASVNKKPHYSSNEFNDIDDVQSLFNKDICLTEPPTMDNNSSVDILQLVGKCNTEKDESAMLGNVVSKHHQDLQSHGQMQKAKMFKKAIIKLMLEYDFDE</sequence>
<reference evidence="1" key="1">
    <citation type="submission" date="2022-01" db="EMBL/GenBank/DDBJ databases">
        <title>Genome Sequence Resource for Two Populations of Ditylenchus destructor, the Migratory Endoparasitic Phytonematode.</title>
        <authorList>
            <person name="Zhang H."/>
            <person name="Lin R."/>
            <person name="Xie B."/>
        </authorList>
    </citation>
    <scope>NUCLEOTIDE SEQUENCE</scope>
    <source>
        <strain evidence="1">BazhouSP</strain>
    </source>
</reference>
<evidence type="ECO:0000313" key="2">
    <source>
        <dbReference type="Proteomes" id="UP001201812"/>
    </source>
</evidence>
<protein>
    <submittedName>
        <fullName evidence="1">Uncharacterized protein</fullName>
    </submittedName>
</protein>
<comment type="caution">
    <text evidence="1">The sequence shown here is derived from an EMBL/GenBank/DDBJ whole genome shotgun (WGS) entry which is preliminary data.</text>
</comment>